<dbReference type="PIR" id="T09319">
    <property type="entry name" value="T09319"/>
</dbReference>
<evidence type="ECO:0000313" key="2">
    <source>
        <dbReference type="EMBL" id="AAA16732.1"/>
    </source>
</evidence>
<protein>
    <submittedName>
        <fullName evidence="2">EPLF4 protein</fullName>
    </submittedName>
</protein>
<keyword evidence="1" id="KW-0472">Membrane</keyword>
<gene>
    <name evidence="2" type="primary">EPLF4</name>
</gene>
<feature type="non-terminal residue" evidence="2">
    <location>
        <position position="1"/>
    </location>
</feature>
<organism evidence="2">
    <name type="scientific">Human betaherpesvirus 6A</name>
    <dbReference type="NCBI Taxonomy" id="32603"/>
    <lineage>
        <taxon>Viruses</taxon>
        <taxon>Duplodnaviria</taxon>
        <taxon>Heunggongvirae</taxon>
        <taxon>Peploviricota</taxon>
        <taxon>Herviviricetes</taxon>
        <taxon>Herpesvirales</taxon>
        <taxon>Orthoherpesviridae</taxon>
        <taxon>Betaherpesvirinae</taxon>
        <taxon>Roseolovirus</taxon>
        <taxon>Roseolovirus humanbeta6a</taxon>
    </lineage>
</organism>
<proteinExistence type="predicted"/>
<keyword evidence="1" id="KW-0812">Transmembrane</keyword>
<sequence>SGGLIVLKEGRLYSPTMLLISKTLFPIPRGADEFWEGTYILVVAFVLAFLVYSDFLSNLSPFGEILSSPCIST</sequence>
<dbReference type="EMBL" id="L25528">
    <property type="protein sequence ID" value="AAA16732.1"/>
    <property type="molecule type" value="Genomic_DNA"/>
</dbReference>
<name>Q69049_9BETA</name>
<accession>Q69049</accession>
<keyword evidence="1" id="KW-1133">Transmembrane helix</keyword>
<evidence type="ECO:0000256" key="1">
    <source>
        <dbReference type="SAM" id="Phobius"/>
    </source>
</evidence>
<feature type="transmembrane region" description="Helical" evidence="1">
    <location>
        <begin position="34"/>
        <end position="52"/>
    </location>
</feature>
<reference evidence="2" key="1">
    <citation type="journal article" date="1994" name="J. Virol.">
        <title>Nucleotide sequence analysis of a 38.5-kilobase-pair region of the genome of human herpesvirus 6 encoding human cytomegalovirus immediate-early gene homologs and transactivating functions.</title>
        <authorList>
            <person name="Nicholas J."/>
            <person name="Martin M."/>
        </authorList>
    </citation>
    <scope>NUCLEOTIDE SEQUENCE</scope>
    <source>
        <strain evidence="2">U1102</strain>
    </source>
</reference>